<protein>
    <submittedName>
        <fullName evidence="2">Uncharacterized protein</fullName>
    </submittedName>
</protein>
<organism evidence="2 3">
    <name type="scientific">Basidiobolus ranarum</name>
    <dbReference type="NCBI Taxonomy" id="34480"/>
    <lineage>
        <taxon>Eukaryota</taxon>
        <taxon>Fungi</taxon>
        <taxon>Fungi incertae sedis</taxon>
        <taxon>Zoopagomycota</taxon>
        <taxon>Entomophthoromycotina</taxon>
        <taxon>Basidiobolomycetes</taxon>
        <taxon>Basidiobolales</taxon>
        <taxon>Basidiobolaceae</taxon>
        <taxon>Basidiobolus</taxon>
    </lineage>
</organism>
<feature type="chain" id="PRO_5046498969" evidence="1">
    <location>
        <begin position="23"/>
        <end position="146"/>
    </location>
</feature>
<evidence type="ECO:0000256" key="1">
    <source>
        <dbReference type="SAM" id="SignalP"/>
    </source>
</evidence>
<keyword evidence="3" id="KW-1185">Reference proteome</keyword>
<sequence length="146" mass="15552">MMYKSFALLMVCSFVGIGFSAPAPIDVSNGESDVTGMRFMKRGGLSESESSDTVSELRYYSSILGRITGATRSGVDGLLDILGVGNSNGLDTKSVSDILKDPKNLNKIKQIIQELKTSGTLPSGAPFNSQNLVNILRSLKGRVSKS</sequence>
<feature type="signal peptide" evidence="1">
    <location>
        <begin position="1"/>
        <end position="22"/>
    </location>
</feature>
<comment type="caution">
    <text evidence="2">The sequence shown here is derived from an EMBL/GenBank/DDBJ whole genome shotgun (WGS) entry which is preliminary data.</text>
</comment>
<dbReference type="EMBL" id="JASJQH010006987">
    <property type="protein sequence ID" value="KAK9721203.1"/>
    <property type="molecule type" value="Genomic_DNA"/>
</dbReference>
<reference evidence="2 3" key="1">
    <citation type="submission" date="2023-04" db="EMBL/GenBank/DDBJ databases">
        <title>Genome of Basidiobolus ranarum AG-B5.</title>
        <authorList>
            <person name="Stajich J.E."/>
            <person name="Carter-House D."/>
            <person name="Gryganskyi A."/>
        </authorList>
    </citation>
    <scope>NUCLEOTIDE SEQUENCE [LARGE SCALE GENOMIC DNA]</scope>
    <source>
        <strain evidence="2 3">AG-B5</strain>
    </source>
</reference>
<dbReference type="Proteomes" id="UP001479436">
    <property type="component" value="Unassembled WGS sequence"/>
</dbReference>
<evidence type="ECO:0000313" key="3">
    <source>
        <dbReference type="Proteomes" id="UP001479436"/>
    </source>
</evidence>
<name>A0ABR2W5W9_9FUNG</name>
<evidence type="ECO:0000313" key="2">
    <source>
        <dbReference type="EMBL" id="KAK9721203.1"/>
    </source>
</evidence>
<keyword evidence="1" id="KW-0732">Signal</keyword>
<proteinExistence type="predicted"/>
<gene>
    <name evidence="2" type="ORF">K7432_003597</name>
</gene>
<accession>A0ABR2W5W9</accession>